<sequence>MFDHKFSSVKPVLSGRRIMAITRASQARDVSS</sequence>
<accession>A0A382J138</accession>
<evidence type="ECO:0000313" key="1">
    <source>
        <dbReference type="EMBL" id="SVC05740.1"/>
    </source>
</evidence>
<protein>
    <submittedName>
        <fullName evidence="1">Uncharacterized protein</fullName>
    </submittedName>
</protein>
<feature type="non-terminal residue" evidence="1">
    <location>
        <position position="32"/>
    </location>
</feature>
<proteinExistence type="predicted"/>
<reference evidence="1" key="1">
    <citation type="submission" date="2018-05" db="EMBL/GenBank/DDBJ databases">
        <authorList>
            <person name="Lanie J.A."/>
            <person name="Ng W.-L."/>
            <person name="Kazmierczak K.M."/>
            <person name="Andrzejewski T.M."/>
            <person name="Davidsen T.M."/>
            <person name="Wayne K.J."/>
            <person name="Tettelin H."/>
            <person name="Glass J.I."/>
            <person name="Rusch D."/>
            <person name="Podicherti R."/>
            <person name="Tsui H.-C.T."/>
            <person name="Winkler M.E."/>
        </authorList>
    </citation>
    <scope>NUCLEOTIDE SEQUENCE</scope>
</reference>
<dbReference type="EMBL" id="UINC01071091">
    <property type="protein sequence ID" value="SVC05740.1"/>
    <property type="molecule type" value="Genomic_DNA"/>
</dbReference>
<organism evidence="1">
    <name type="scientific">marine metagenome</name>
    <dbReference type="NCBI Taxonomy" id="408172"/>
    <lineage>
        <taxon>unclassified sequences</taxon>
        <taxon>metagenomes</taxon>
        <taxon>ecological metagenomes</taxon>
    </lineage>
</organism>
<name>A0A382J138_9ZZZZ</name>
<gene>
    <name evidence="1" type="ORF">METZ01_LOCUS258594</name>
</gene>
<dbReference type="AlphaFoldDB" id="A0A382J138"/>